<dbReference type="Proteomes" id="UP000005737">
    <property type="component" value="Unassembled WGS sequence"/>
</dbReference>
<keyword evidence="2" id="KW-1185">Reference proteome</keyword>
<dbReference type="RefSeq" id="WP_002770003.1">
    <property type="nucleotide sequence ID" value="NZ_JH597773.1"/>
</dbReference>
<dbReference type="EMBL" id="JH597773">
    <property type="protein sequence ID" value="EHQ05415.1"/>
    <property type="molecule type" value="Genomic_DNA"/>
</dbReference>
<name>H2CDB1_9LEPT</name>
<organism evidence="1 2">
    <name type="scientific">Leptonema illini DSM 21528</name>
    <dbReference type="NCBI Taxonomy" id="929563"/>
    <lineage>
        <taxon>Bacteria</taxon>
        <taxon>Pseudomonadati</taxon>
        <taxon>Spirochaetota</taxon>
        <taxon>Spirochaetia</taxon>
        <taxon>Leptospirales</taxon>
        <taxon>Leptospiraceae</taxon>
        <taxon>Leptonema</taxon>
    </lineage>
</organism>
<sequence length="108" mass="12328">MNTGFEKTILFAAIEDYVGLWELLWEFADQPEITEEEMRPAIADLTQRGLIKLYFCREPYGELSAVEYEGYEDVLANLQNWVVPGVNQTGIRASATKQGEAYCRSLLE</sequence>
<dbReference type="AlphaFoldDB" id="H2CDB1"/>
<accession>H2CDB1</accession>
<dbReference type="HOGENOM" id="CLU_2193681_0_0_12"/>
<evidence type="ECO:0000313" key="2">
    <source>
        <dbReference type="Proteomes" id="UP000005737"/>
    </source>
</evidence>
<gene>
    <name evidence="1" type="ORF">Lepil_0713</name>
</gene>
<protein>
    <submittedName>
        <fullName evidence="1">Uncharacterized protein</fullName>
    </submittedName>
</protein>
<dbReference type="STRING" id="183.GCA_002009735_00828"/>
<reference evidence="1 2" key="1">
    <citation type="submission" date="2011-10" db="EMBL/GenBank/DDBJ databases">
        <title>The Improved High-Quality Draft genome of Leptonema illini DSM 21528.</title>
        <authorList>
            <consortium name="US DOE Joint Genome Institute (JGI-PGF)"/>
            <person name="Lucas S."/>
            <person name="Copeland A."/>
            <person name="Lapidus A."/>
            <person name="Glavina del Rio T."/>
            <person name="Dalin E."/>
            <person name="Tice H."/>
            <person name="Bruce D."/>
            <person name="Goodwin L."/>
            <person name="Pitluck S."/>
            <person name="Peters L."/>
            <person name="Mikhailova N."/>
            <person name="Held B."/>
            <person name="Kyrpides N."/>
            <person name="Mavromatis K."/>
            <person name="Ivanova N."/>
            <person name="Markowitz V."/>
            <person name="Cheng J.-F."/>
            <person name="Hugenholtz P."/>
            <person name="Woyke T."/>
            <person name="Wu D."/>
            <person name="Gronow S."/>
            <person name="Wellnitz S."/>
            <person name="Brambilla E.-M."/>
            <person name="Klenk H.-P."/>
            <person name="Eisen J.A."/>
        </authorList>
    </citation>
    <scope>NUCLEOTIDE SEQUENCE [LARGE SCALE GENOMIC DNA]</scope>
    <source>
        <strain evidence="1 2">DSM 21528</strain>
    </source>
</reference>
<proteinExistence type="predicted"/>
<evidence type="ECO:0000313" key="1">
    <source>
        <dbReference type="EMBL" id="EHQ05415.1"/>
    </source>
</evidence>